<gene>
    <name evidence="2" type="primary">WBGene00092991</name>
</gene>
<dbReference type="EnsemblMetazoa" id="PPA03437.1">
    <property type="protein sequence ID" value="PPA03437.1"/>
    <property type="gene ID" value="WBGene00092991"/>
</dbReference>
<accession>A0A8R1U3N6</accession>
<sequence length="248" mass="27473">MSAQSKNSGSSCKTQQTASSVSTTQKDDYNIGRNQDGSYNTKLINVRVVAGEVLVTVKWEVSGETEDIPARYYGMDNHENKRALTEFVFRSIVKNPEVEFAKPVEEYYKSCALNIDKMRAGQRLQQQKTLQQLQQKQQAQKAQKAHKGPGIAPAIAPTKRLDTDKATRTTTRSKPAQKLKSPSKQKQVTPKQAKAPTQAKSQAPGTSGNVRPAASNSSKKFKRALALAKKKDEASSKKHKKATREKRK</sequence>
<protein>
    <submittedName>
        <fullName evidence="2">Uncharacterized protein</fullName>
    </submittedName>
</protein>
<evidence type="ECO:0000256" key="1">
    <source>
        <dbReference type="SAM" id="MobiDB-lite"/>
    </source>
</evidence>
<reference evidence="2" key="2">
    <citation type="submission" date="2022-06" db="UniProtKB">
        <authorList>
            <consortium name="EnsemblMetazoa"/>
        </authorList>
    </citation>
    <scope>IDENTIFICATION</scope>
    <source>
        <strain evidence="2">PS312</strain>
    </source>
</reference>
<keyword evidence="3" id="KW-1185">Reference proteome</keyword>
<feature type="compositionally biased region" description="Low complexity" evidence="1">
    <location>
        <begin position="14"/>
        <end position="24"/>
    </location>
</feature>
<accession>A0A454XLA3</accession>
<feature type="compositionally biased region" description="Basic residues" evidence="1">
    <location>
        <begin position="237"/>
        <end position="248"/>
    </location>
</feature>
<reference evidence="3" key="1">
    <citation type="journal article" date="2008" name="Nat. Genet.">
        <title>The Pristionchus pacificus genome provides a unique perspective on nematode lifestyle and parasitism.</title>
        <authorList>
            <person name="Dieterich C."/>
            <person name="Clifton S.W."/>
            <person name="Schuster L.N."/>
            <person name="Chinwalla A."/>
            <person name="Delehaunty K."/>
            <person name="Dinkelacker I."/>
            <person name="Fulton L."/>
            <person name="Fulton R."/>
            <person name="Godfrey J."/>
            <person name="Minx P."/>
            <person name="Mitreva M."/>
            <person name="Roeseler W."/>
            <person name="Tian H."/>
            <person name="Witte H."/>
            <person name="Yang S.P."/>
            <person name="Wilson R.K."/>
            <person name="Sommer R.J."/>
        </authorList>
    </citation>
    <scope>NUCLEOTIDE SEQUENCE [LARGE SCALE GENOMIC DNA]</scope>
    <source>
        <strain evidence="3">PS312</strain>
    </source>
</reference>
<feature type="compositionally biased region" description="Low complexity" evidence="1">
    <location>
        <begin position="126"/>
        <end position="142"/>
    </location>
</feature>
<evidence type="ECO:0000313" key="2">
    <source>
        <dbReference type="EnsemblMetazoa" id="PPA03437.1"/>
    </source>
</evidence>
<proteinExistence type="predicted"/>
<feature type="compositionally biased region" description="Polar residues" evidence="1">
    <location>
        <begin position="198"/>
        <end position="209"/>
    </location>
</feature>
<feature type="region of interest" description="Disordered" evidence="1">
    <location>
        <begin position="126"/>
        <end position="248"/>
    </location>
</feature>
<feature type="compositionally biased region" description="Polar residues" evidence="1">
    <location>
        <begin position="1"/>
        <end position="13"/>
    </location>
</feature>
<dbReference type="AlphaFoldDB" id="A0A454XLA3"/>
<dbReference type="Proteomes" id="UP000005239">
    <property type="component" value="Unassembled WGS sequence"/>
</dbReference>
<feature type="region of interest" description="Disordered" evidence="1">
    <location>
        <begin position="1"/>
        <end position="34"/>
    </location>
</feature>
<evidence type="ECO:0000313" key="3">
    <source>
        <dbReference type="Proteomes" id="UP000005239"/>
    </source>
</evidence>
<organism evidence="2 3">
    <name type="scientific">Pristionchus pacificus</name>
    <name type="common">Parasitic nematode worm</name>
    <dbReference type="NCBI Taxonomy" id="54126"/>
    <lineage>
        <taxon>Eukaryota</taxon>
        <taxon>Metazoa</taxon>
        <taxon>Ecdysozoa</taxon>
        <taxon>Nematoda</taxon>
        <taxon>Chromadorea</taxon>
        <taxon>Rhabditida</taxon>
        <taxon>Rhabditina</taxon>
        <taxon>Diplogasteromorpha</taxon>
        <taxon>Diplogasteroidea</taxon>
        <taxon>Neodiplogasteridae</taxon>
        <taxon>Pristionchus</taxon>
    </lineage>
</organism>
<name>A0A454XLA3_PRIPA</name>